<accession>A0AAJ4XKU6</accession>
<evidence type="ECO:0000256" key="1">
    <source>
        <dbReference type="SAM" id="MobiDB-lite"/>
    </source>
</evidence>
<dbReference type="InterPro" id="IPR038749">
    <property type="entry name" value="Sld5_GINS_A"/>
</dbReference>
<dbReference type="InterPro" id="IPR031633">
    <property type="entry name" value="SLD5_C"/>
</dbReference>
<dbReference type="PANTHER" id="PTHR21206">
    <property type="entry name" value="SLD5 PROTEIN"/>
    <property type="match status" value="1"/>
</dbReference>
<dbReference type="SUPFAM" id="SSF160059">
    <property type="entry name" value="PriA/YqbF domain"/>
    <property type="match status" value="1"/>
</dbReference>
<evidence type="ECO:0000313" key="3">
    <source>
        <dbReference type="EMBL" id="SNX83772.1"/>
    </source>
</evidence>
<reference evidence="3" key="1">
    <citation type="submission" date="2023-10" db="EMBL/GenBank/DDBJ databases">
        <authorList>
            <person name="Guldener U."/>
        </authorList>
    </citation>
    <scope>NUCLEOTIDE SEQUENCE</scope>
    <source>
        <strain evidence="3">Mp4</strain>
    </source>
</reference>
<dbReference type="GO" id="GO:0006261">
    <property type="term" value="P:DNA-templated DNA replication"/>
    <property type="evidence" value="ECO:0007669"/>
    <property type="project" value="InterPro"/>
</dbReference>
<dbReference type="InterPro" id="IPR008591">
    <property type="entry name" value="GINS_Sld5"/>
</dbReference>
<dbReference type="PANTHER" id="PTHR21206:SF0">
    <property type="entry name" value="DNA REPLICATION COMPLEX GINS PROTEIN SLD5"/>
    <property type="match status" value="1"/>
</dbReference>
<dbReference type="GO" id="GO:0000727">
    <property type="term" value="P:double-strand break repair via break-induced replication"/>
    <property type="evidence" value="ECO:0007669"/>
    <property type="project" value="TreeGrafter"/>
</dbReference>
<protein>
    <submittedName>
        <fullName evidence="3">Related to SLD5 - subunit of the GINS complex</fullName>
    </submittedName>
</protein>
<organism evidence="3 4">
    <name type="scientific">Melanopsichium pennsylvanicum</name>
    <dbReference type="NCBI Taxonomy" id="63383"/>
    <lineage>
        <taxon>Eukaryota</taxon>
        <taxon>Fungi</taxon>
        <taxon>Dikarya</taxon>
        <taxon>Basidiomycota</taxon>
        <taxon>Ustilaginomycotina</taxon>
        <taxon>Ustilaginomycetes</taxon>
        <taxon>Ustilaginales</taxon>
        <taxon>Ustilaginaceae</taxon>
        <taxon>Melanopsichium</taxon>
    </lineage>
</organism>
<feature type="region of interest" description="Disordered" evidence="1">
    <location>
        <begin position="1"/>
        <end position="65"/>
    </location>
</feature>
<comment type="caution">
    <text evidence="3">The sequence shown here is derived from an EMBL/GenBank/DDBJ whole genome shotgun (WGS) entry which is preliminary data.</text>
</comment>
<feature type="compositionally biased region" description="Low complexity" evidence="1">
    <location>
        <begin position="40"/>
        <end position="62"/>
    </location>
</feature>
<feature type="domain" description="DNA replication complex GINS protein SLD5 C-terminal" evidence="2">
    <location>
        <begin position="290"/>
        <end position="342"/>
    </location>
</feature>
<feature type="region of interest" description="Disordered" evidence="1">
    <location>
        <begin position="267"/>
        <end position="289"/>
    </location>
</feature>
<dbReference type="EMBL" id="OAPG01000004">
    <property type="protein sequence ID" value="SNX83772.1"/>
    <property type="molecule type" value="Genomic_DNA"/>
</dbReference>
<dbReference type="Pfam" id="PF16922">
    <property type="entry name" value="SLD5_C"/>
    <property type="match status" value="1"/>
</dbReference>
<sequence length="342" mass="37506">MPLPRYSLDNDAEGSDEEFEESYTSNDAASSSRLPSISTIPLGAGSPAPPSVSRRSLSPSISTYDAPSSLDTDALLASTADPTTSATCSKSRIPPTAIGWPYSSASPINALSAFEQLTLYMSTQKAAPEVLPFPTGSFELLVSQMEQQQSILDSLLHVSSTTQNPEAVEDEYGEAGKGGIDEDEFLRLNLVQVDLERCKWLLKQILRSRIDLLHKYAGFIAVRQMEKRKLNATEERFVNEYWQLKKDHFHSAVLGFLPEQLHELTSGQSEESLSQQDHPSNTSSNMVPGPDLNAPVFIRCLEDCGSIPLPDGEEATLGKDSIHLLRYRSVRGLVYQGSVVLL</sequence>
<dbReference type="GO" id="GO:0000811">
    <property type="term" value="C:GINS complex"/>
    <property type="evidence" value="ECO:0007669"/>
    <property type="project" value="TreeGrafter"/>
</dbReference>
<dbReference type="InterPro" id="IPR036224">
    <property type="entry name" value="GINS_bundle-like_dom_sf"/>
</dbReference>
<name>A0AAJ4XKU6_9BASI</name>
<keyword evidence="4" id="KW-1185">Reference proteome</keyword>
<feature type="compositionally biased region" description="Acidic residues" evidence="1">
    <location>
        <begin position="10"/>
        <end position="21"/>
    </location>
</feature>
<feature type="compositionally biased region" description="Polar residues" evidence="1">
    <location>
        <begin position="22"/>
        <end position="39"/>
    </location>
</feature>
<evidence type="ECO:0000313" key="4">
    <source>
        <dbReference type="Proteomes" id="UP001294444"/>
    </source>
</evidence>
<dbReference type="Proteomes" id="UP001294444">
    <property type="component" value="Unassembled WGS sequence"/>
</dbReference>
<feature type="compositionally biased region" description="Polar residues" evidence="1">
    <location>
        <begin position="267"/>
        <end position="286"/>
    </location>
</feature>
<dbReference type="CDD" id="cd21692">
    <property type="entry name" value="GINS_B_Sld5"/>
    <property type="match status" value="1"/>
</dbReference>
<proteinExistence type="predicted"/>
<evidence type="ECO:0000259" key="2">
    <source>
        <dbReference type="Pfam" id="PF16922"/>
    </source>
</evidence>
<dbReference type="SUPFAM" id="SSF158573">
    <property type="entry name" value="GINS helical bundle-like"/>
    <property type="match status" value="1"/>
</dbReference>
<gene>
    <name evidence="3" type="ORF">MEPE_02480</name>
</gene>
<dbReference type="CDD" id="cd11711">
    <property type="entry name" value="GINS_A_Sld5"/>
    <property type="match status" value="1"/>
</dbReference>
<dbReference type="Gene3D" id="3.40.5.60">
    <property type="match status" value="1"/>
</dbReference>
<dbReference type="Gene3D" id="1.20.58.1030">
    <property type="match status" value="1"/>
</dbReference>
<dbReference type="AlphaFoldDB" id="A0AAJ4XKU6"/>